<accession>G4RBL3</accession>
<evidence type="ECO:0000259" key="1">
    <source>
        <dbReference type="Pfam" id="PF13466"/>
    </source>
</evidence>
<name>G4RBL3_PELHB</name>
<dbReference type="InterPro" id="IPR036513">
    <property type="entry name" value="STAS_dom_sf"/>
</dbReference>
<dbReference type="RefSeq" id="WP_014132798.1">
    <property type="nucleotide sequence ID" value="NC_016078.1"/>
</dbReference>
<evidence type="ECO:0000313" key="2">
    <source>
        <dbReference type="EMBL" id="AEQ53654.1"/>
    </source>
</evidence>
<dbReference type="Gene3D" id="3.30.750.24">
    <property type="entry name" value="STAS domain"/>
    <property type="match status" value="1"/>
</dbReference>
<dbReference type="HOGENOM" id="CLU_1729644_0_0_5"/>
<dbReference type="EMBL" id="CP003075">
    <property type="protein sequence ID" value="AEQ53654.1"/>
    <property type="molecule type" value="Genomic_DNA"/>
</dbReference>
<keyword evidence="3" id="KW-1185">Reference proteome</keyword>
<reference evidence="2 3" key="1">
    <citation type="journal article" date="2012" name="J. Bacteriol.">
        <title>Complete genome sequence of Pelagibacterium halotolerans B2T.</title>
        <authorList>
            <person name="Huo Y.Y."/>
            <person name="Cheng H."/>
            <person name="Han X.F."/>
            <person name="Jiang X.W."/>
            <person name="Sun C."/>
            <person name="Zhang X.Q."/>
            <person name="Zhu X.F."/>
            <person name="Liu Y.F."/>
            <person name="Li P.F."/>
            <person name="Ni P.X."/>
            <person name="Wu M."/>
        </authorList>
    </citation>
    <scope>NUCLEOTIDE SEQUENCE [LARGE SCALE GENOMIC DNA]</scope>
    <source>
        <strain evidence="3">DSM 22347 / JCM 15775 / CGMCC 1.7692 / B2</strain>
    </source>
</reference>
<evidence type="ECO:0000313" key="3">
    <source>
        <dbReference type="Proteomes" id="UP000008850"/>
    </source>
</evidence>
<protein>
    <recommendedName>
        <fullName evidence="1">MlaB-like STAS domain-containing protein</fullName>
    </recommendedName>
</protein>
<organism evidence="2 3">
    <name type="scientific">Pelagibacterium halotolerans (strain DSM 22347 / JCM 15775 / CGMCC 1.7692 / B2)</name>
    <dbReference type="NCBI Taxonomy" id="1082931"/>
    <lineage>
        <taxon>Bacteria</taxon>
        <taxon>Pseudomonadati</taxon>
        <taxon>Pseudomonadota</taxon>
        <taxon>Alphaproteobacteria</taxon>
        <taxon>Hyphomicrobiales</taxon>
        <taxon>Devosiaceae</taxon>
        <taxon>Pelagibacterium</taxon>
    </lineage>
</organism>
<dbReference type="AlphaFoldDB" id="G4RBL3"/>
<proteinExistence type="predicted"/>
<feature type="domain" description="MlaB-like STAS" evidence="1">
    <location>
        <begin position="51"/>
        <end position="128"/>
    </location>
</feature>
<dbReference type="Proteomes" id="UP000008850">
    <property type="component" value="Chromosome"/>
</dbReference>
<dbReference type="InterPro" id="IPR058548">
    <property type="entry name" value="MlaB-like_STAS"/>
</dbReference>
<dbReference type="STRING" id="1082931.KKY_3672"/>
<dbReference type="SUPFAM" id="SSF52091">
    <property type="entry name" value="SpoIIaa-like"/>
    <property type="match status" value="1"/>
</dbReference>
<sequence>MVVLRWSGAIVGKNGLHLLLPAIATAGETECHPHPYAHRAPPMPNEDRHTLVLGGDAGIKSAQNVAANLARALSEHPHVAIDTQTLSAADITTVQTLLAARAKAKQLGKSLEMLTPIGAPLHEVLASGGFLTPAQDNAGFWNGTNANQAGH</sequence>
<gene>
    <name evidence="2" type="ordered locus">KKY_3672</name>
</gene>
<dbReference type="KEGG" id="phl:KKY_3672"/>
<dbReference type="Pfam" id="PF13466">
    <property type="entry name" value="STAS_2"/>
    <property type="match status" value="1"/>
</dbReference>